<dbReference type="GO" id="GO:0015074">
    <property type="term" value="P:DNA integration"/>
    <property type="evidence" value="ECO:0007669"/>
    <property type="project" value="InterPro"/>
</dbReference>
<dbReference type="GO" id="GO:0003677">
    <property type="term" value="F:DNA binding"/>
    <property type="evidence" value="ECO:0007669"/>
    <property type="project" value="InterPro"/>
</dbReference>
<proteinExistence type="predicted"/>
<protein>
    <submittedName>
        <fullName evidence="2">Integrase</fullName>
    </submittedName>
</protein>
<evidence type="ECO:0000256" key="1">
    <source>
        <dbReference type="ARBA" id="ARBA00023172"/>
    </source>
</evidence>
<comment type="caution">
    <text evidence="2">The sequence shown here is derived from an EMBL/GenBank/DDBJ whole genome shotgun (WGS) entry which is preliminary data.</text>
</comment>
<organism evidence="2 3">
    <name type="scientific">Actinophytocola algeriensis</name>
    <dbReference type="NCBI Taxonomy" id="1768010"/>
    <lineage>
        <taxon>Bacteria</taxon>
        <taxon>Bacillati</taxon>
        <taxon>Actinomycetota</taxon>
        <taxon>Actinomycetes</taxon>
        <taxon>Pseudonocardiales</taxon>
        <taxon>Pseudonocardiaceae</taxon>
    </lineage>
</organism>
<accession>A0A7W7Q4N9</accession>
<dbReference type="InterPro" id="IPR013762">
    <property type="entry name" value="Integrase-like_cat_sf"/>
</dbReference>
<evidence type="ECO:0000313" key="2">
    <source>
        <dbReference type="EMBL" id="MBB4907011.1"/>
    </source>
</evidence>
<dbReference type="AlphaFoldDB" id="A0A7W7Q4N9"/>
<dbReference type="GO" id="GO:0006310">
    <property type="term" value="P:DNA recombination"/>
    <property type="evidence" value="ECO:0007669"/>
    <property type="project" value="UniProtKB-KW"/>
</dbReference>
<dbReference type="Proteomes" id="UP000520767">
    <property type="component" value="Unassembled WGS sequence"/>
</dbReference>
<gene>
    <name evidence="2" type="ORF">FHR82_003231</name>
</gene>
<reference evidence="2 3" key="1">
    <citation type="submission" date="2020-08" db="EMBL/GenBank/DDBJ databases">
        <title>Genomic Encyclopedia of Type Strains, Phase III (KMG-III): the genomes of soil and plant-associated and newly described type strains.</title>
        <authorList>
            <person name="Whitman W."/>
        </authorList>
    </citation>
    <scope>NUCLEOTIDE SEQUENCE [LARGE SCALE GENOMIC DNA]</scope>
    <source>
        <strain evidence="2 3">CECT 8960</strain>
    </source>
</reference>
<name>A0A7W7Q4N9_9PSEU</name>
<keyword evidence="1" id="KW-0233">DNA recombination</keyword>
<evidence type="ECO:0000313" key="3">
    <source>
        <dbReference type="Proteomes" id="UP000520767"/>
    </source>
</evidence>
<keyword evidence="3" id="KW-1185">Reference proteome</keyword>
<dbReference type="SUPFAM" id="SSF56349">
    <property type="entry name" value="DNA breaking-rejoining enzymes"/>
    <property type="match status" value="1"/>
</dbReference>
<dbReference type="Gene3D" id="1.10.443.10">
    <property type="entry name" value="Intergrase catalytic core"/>
    <property type="match status" value="1"/>
</dbReference>
<sequence length="40" mass="4162">MLGTGLRIGEALAVTWDALDLQAATVEVRGTLTYVRGEGG</sequence>
<dbReference type="InterPro" id="IPR011010">
    <property type="entry name" value="DNA_brk_join_enz"/>
</dbReference>
<dbReference type="EMBL" id="JACHJQ010000003">
    <property type="protein sequence ID" value="MBB4907011.1"/>
    <property type="molecule type" value="Genomic_DNA"/>
</dbReference>